<keyword evidence="2" id="KW-0456">Lyase</keyword>
<evidence type="ECO:0000313" key="6">
    <source>
        <dbReference type="Proteomes" id="UP000246004"/>
    </source>
</evidence>
<organism evidence="3 5">
    <name type="scientific">Methanosphaera cuniculi</name>
    <dbReference type="NCBI Taxonomy" id="1077256"/>
    <lineage>
        <taxon>Archaea</taxon>
        <taxon>Methanobacteriati</taxon>
        <taxon>Methanobacteriota</taxon>
        <taxon>Methanomada group</taxon>
        <taxon>Methanobacteria</taxon>
        <taxon>Methanobacteriales</taxon>
        <taxon>Methanobacteriaceae</taxon>
        <taxon>Methanosphaera</taxon>
    </lineage>
</organism>
<dbReference type="OrthoDB" id="10691at2157"/>
<dbReference type="AlphaFoldDB" id="A0A2A2HBJ1"/>
<dbReference type="Gene3D" id="3.30.70.1380">
    <property type="entry name" value="Transcriptional regulatory protein pf0864 domain like"/>
    <property type="match status" value="1"/>
</dbReference>
<dbReference type="InterPro" id="IPR002822">
    <property type="entry name" value="Ni_insertion"/>
</dbReference>
<dbReference type="PANTHER" id="PTHR36566:SF1">
    <property type="entry name" value="PYRIDINIUM-3,5-BISTHIOCARBOXYLIC ACID MONONUCLEOTIDE NICKEL INSERTION PROTEIN"/>
    <property type="match status" value="1"/>
</dbReference>
<dbReference type="Pfam" id="PF01969">
    <property type="entry name" value="Ni_insertion"/>
    <property type="match status" value="1"/>
</dbReference>
<comment type="similarity">
    <text evidence="2">Belongs to the LarC family.</text>
</comment>
<evidence type="ECO:0000256" key="2">
    <source>
        <dbReference type="HAMAP-Rule" id="MF_01074"/>
    </source>
</evidence>
<evidence type="ECO:0000256" key="1">
    <source>
        <dbReference type="ARBA" id="ARBA00022596"/>
    </source>
</evidence>
<evidence type="ECO:0000313" key="4">
    <source>
        <dbReference type="EMBL" id="PWL07522.1"/>
    </source>
</evidence>
<reference evidence="4 6" key="1">
    <citation type="submission" date="2016-04" db="EMBL/GenBank/DDBJ databases">
        <title>Genome sequence of Methanosphaera cuniculi DSM 4103.</title>
        <authorList>
            <person name="Poehlein A."/>
            <person name="Seedorf H."/>
            <person name="Daniel R."/>
        </authorList>
    </citation>
    <scope>NUCLEOTIDE SEQUENCE [LARGE SCALE GENOMIC DNA]</scope>
    <source>
        <strain evidence="4 6">DSM 4103</strain>
    </source>
</reference>
<comment type="caution">
    <text evidence="3">The sequence shown here is derived from an EMBL/GenBank/DDBJ whole genome shotgun (WGS) entry which is preliminary data.</text>
</comment>
<dbReference type="Gene3D" id="3.10.20.300">
    <property type="entry name" value="mk0293 like domain"/>
    <property type="match status" value="1"/>
</dbReference>
<dbReference type="NCBIfam" id="TIGR00299">
    <property type="entry name" value="nickel pincer cofactor biosynthesis protein LarC"/>
    <property type="match status" value="1"/>
</dbReference>
<dbReference type="Proteomes" id="UP000246004">
    <property type="component" value="Unassembled WGS sequence"/>
</dbReference>
<name>A0A2A2HBJ1_9EURY</name>
<dbReference type="EMBL" id="LMVN01000026">
    <property type="protein sequence ID" value="PAV06727.1"/>
    <property type="molecule type" value="Genomic_DNA"/>
</dbReference>
<dbReference type="EMBL" id="LWMS01000048">
    <property type="protein sequence ID" value="PWL07522.1"/>
    <property type="molecule type" value="Genomic_DNA"/>
</dbReference>
<accession>A0A2A2HBJ1</accession>
<sequence>MVLIIDPQVSGVAGNMFIGAFIDLGANQEKIVEVIKTYGEYFGKIDVKIEKKLKAGIMTTYAQIKAEDNNKARHYHDIIENLDMITQKHYPENEKIHKTIQLTKKIFKTIADAECKAHNMSIDKIHFHEVGNADAVCDVIGSAYAYYDLKLDDEKIYSLPVATGYGSVNTQHGILPVPAPAVANILSHTPVHTGEAECELATPTGSAILVNITDEYIESTPTIVDMKIGYGAGAKDLKILNALRLIHATSMTPKDTITVLETNVDTLTGEVLGSLFDTMLSEGARDISITPTIMKKNRPGHIIKIICKNKDAEHLCDVLIKHTGTLGVRIIPTLHRSAITRKNVESKITIEDKTYPVNFKIGYTDDKIIKCTPEYEDIKKISKITNLTIQQLTTLAIKQYEGEE</sequence>
<proteinExistence type="inferred from homology"/>
<protein>
    <recommendedName>
        <fullName evidence="2">Putative nickel insertion protein</fullName>
    </recommendedName>
</protein>
<dbReference type="HAMAP" id="MF_01074">
    <property type="entry name" value="LarC"/>
    <property type="match status" value="1"/>
</dbReference>
<gene>
    <name evidence="3" type="ORF">ASJ82_06130</name>
    <name evidence="4" type="ORF">MSCUN_16040</name>
</gene>
<dbReference type="GO" id="GO:0016151">
    <property type="term" value="F:nickel cation binding"/>
    <property type="evidence" value="ECO:0007669"/>
    <property type="project" value="UniProtKB-UniRule"/>
</dbReference>
<dbReference type="PANTHER" id="PTHR36566">
    <property type="entry name" value="NICKEL INSERTION PROTEIN-RELATED"/>
    <property type="match status" value="1"/>
</dbReference>
<reference evidence="3 5" key="2">
    <citation type="journal article" date="2017" name="BMC Genomics">
        <title>Genomic analysis of methanogenic archaea reveals a shift towards energy conservation.</title>
        <authorList>
            <person name="Gilmore S.P."/>
            <person name="Henske J.K."/>
            <person name="Sexton J.A."/>
            <person name="Solomon K.V."/>
            <person name="Seppala S."/>
            <person name="Yoo J.I."/>
            <person name="Huyett L.M."/>
            <person name="Pressman A."/>
            <person name="Cogan J.Z."/>
            <person name="Kivenson V."/>
            <person name="Peng X."/>
            <person name="Tan Y."/>
            <person name="Valentine D.L."/>
            <person name="O'Malley M.A."/>
        </authorList>
    </citation>
    <scope>NUCLEOTIDE SEQUENCE [LARGE SCALE GENOMIC DNA]</scope>
    <source>
        <strain evidence="3 5">1R-7</strain>
    </source>
</reference>
<dbReference type="RefSeq" id="WP_095609158.1">
    <property type="nucleotide sequence ID" value="NZ_LMVN01000026.1"/>
</dbReference>
<keyword evidence="5" id="KW-1185">Reference proteome</keyword>
<dbReference type="GO" id="GO:0016829">
    <property type="term" value="F:lyase activity"/>
    <property type="evidence" value="ECO:0007669"/>
    <property type="project" value="UniProtKB-UniRule"/>
</dbReference>
<keyword evidence="1 2" id="KW-0533">Nickel</keyword>
<dbReference type="Proteomes" id="UP000217528">
    <property type="component" value="Unassembled WGS sequence"/>
</dbReference>
<evidence type="ECO:0000313" key="5">
    <source>
        <dbReference type="Proteomes" id="UP000217528"/>
    </source>
</evidence>
<evidence type="ECO:0000313" key="3">
    <source>
        <dbReference type="EMBL" id="PAV06727.1"/>
    </source>
</evidence>